<dbReference type="GO" id="GO:0004525">
    <property type="term" value="F:ribonuclease III activity"/>
    <property type="evidence" value="ECO:0007669"/>
    <property type="project" value="UniProtKB-UniRule"/>
</dbReference>
<dbReference type="PROSITE" id="PS50137">
    <property type="entry name" value="DS_RBD"/>
    <property type="match status" value="1"/>
</dbReference>
<evidence type="ECO:0000313" key="16">
    <source>
        <dbReference type="Proteomes" id="UP000824094"/>
    </source>
</evidence>
<dbReference type="EC" id="3.1.26.3" evidence="12"/>
<evidence type="ECO:0000256" key="4">
    <source>
        <dbReference type="ARBA" id="ARBA00022664"/>
    </source>
</evidence>
<keyword evidence="10 12" id="KW-0694">RNA-binding</keyword>
<dbReference type="InterPro" id="IPR000999">
    <property type="entry name" value="RNase_III_dom"/>
</dbReference>
<dbReference type="EMBL" id="DVNF01000128">
    <property type="protein sequence ID" value="HIU60596.1"/>
    <property type="molecule type" value="Genomic_DNA"/>
</dbReference>
<evidence type="ECO:0000259" key="13">
    <source>
        <dbReference type="PROSITE" id="PS50137"/>
    </source>
</evidence>
<keyword evidence="12" id="KW-0963">Cytoplasm</keyword>
<keyword evidence="5 12" id="KW-0540">Nuclease</keyword>
<organism evidence="15 16">
    <name type="scientific">Candidatus Stercoripulliclostridium merdigallinarum</name>
    <dbReference type="NCBI Taxonomy" id="2840951"/>
    <lineage>
        <taxon>Bacteria</taxon>
        <taxon>Bacillati</taxon>
        <taxon>Bacillota</taxon>
        <taxon>Clostridia</taxon>
        <taxon>Eubacteriales</taxon>
        <taxon>Candidatus Stercoripulliclostridium</taxon>
    </lineage>
</organism>
<dbReference type="SMART" id="SM00535">
    <property type="entry name" value="RIBOc"/>
    <property type="match status" value="1"/>
</dbReference>
<feature type="active site" evidence="12">
    <location>
        <position position="124"/>
    </location>
</feature>
<dbReference type="GO" id="GO:0006364">
    <property type="term" value="P:rRNA processing"/>
    <property type="evidence" value="ECO:0007669"/>
    <property type="project" value="UniProtKB-UniRule"/>
</dbReference>
<sequence length="229" mass="25006">MTTARLKELRSVEKIIGYTFKNPALLDEALTHASYANEHGVKSYERLEFLGDSVLGMTVSVELMKKYPDKDEGFLTKAKAQIVSGPTLASHIEALGIVLFVMHGAGKASAEVIESAKVKEDVFESITGAIMQDGGLEKAVEFVKRHLKDVLEKDYSVKSNTDFKSGLLETVTKRGGECHFESLPTDDNFPPEGYIAKVYIDGEIFGTGKGKSKKKAEQAASAEALKKLK</sequence>
<dbReference type="PROSITE" id="PS50142">
    <property type="entry name" value="RNASE_3_2"/>
    <property type="match status" value="1"/>
</dbReference>
<comment type="subcellular location">
    <subcellularLocation>
        <location evidence="12">Cytoplasm</location>
    </subcellularLocation>
</comment>
<dbReference type="GO" id="GO:0005737">
    <property type="term" value="C:cytoplasm"/>
    <property type="evidence" value="ECO:0007669"/>
    <property type="project" value="UniProtKB-SubCell"/>
</dbReference>
<keyword evidence="12" id="KW-0819">tRNA processing</keyword>
<evidence type="ECO:0000256" key="8">
    <source>
        <dbReference type="ARBA" id="ARBA00022801"/>
    </source>
</evidence>
<dbReference type="PANTHER" id="PTHR14950">
    <property type="entry name" value="DICER-RELATED"/>
    <property type="match status" value="1"/>
</dbReference>
<evidence type="ECO:0000256" key="10">
    <source>
        <dbReference type="ARBA" id="ARBA00022884"/>
    </source>
</evidence>
<evidence type="ECO:0000256" key="12">
    <source>
        <dbReference type="HAMAP-Rule" id="MF_00104"/>
    </source>
</evidence>
<comment type="subunit">
    <text evidence="12">Homodimer.</text>
</comment>
<evidence type="ECO:0000256" key="7">
    <source>
        <dbReference type="ARBA" id="ARBA00022759"/>
    </source>
</evidence>
<evidence type="ECO:0000256" key="6">
    <source>
        <dbReference type="ARBA" id="ARBA00022723"/>
    </source>
</evidence>
<comment type="caution">
    <text evidence="15">The sequence shown here is derived from an EMBL/GenBank/DDBJ whole genome shotgun (WGS) entry which is preliminary data.</text>
</comment>
<dbReference type="GO" id="GO:0019843">
    <property type="term" value="F:rRNA binding"/>
    <property type="evidence" value="ECO:0007669"/>
    <property type="project" value="UniProtKB-KW"/>
</dbReference>
<dbReference type="SMART" id="SM00358">
    <property type="entry name" value="DSRM"/>
    <property type="match status" value="1"/>
</dbReference>
<accession>A0A9D1MHY4</accession>
<evidence type="ECO:0000256" key="2">
    <source>
        <dbReference type="ARBA" id="ARBA00010183"/>
    </source>
</evidence>
<name>A0A9D1MHY4_9FIRM</name>
<reference evidence="15" key="2">
    <citation type="journal article" date="2021" name="PeerJ">
        <title>Extensive microbial diversity within the chicken gut microbiome revealed by metagenomics and culture.</title>
        <authorList>
            <person name="Gilroy R."/>
            <person name="Ravi A."/>
            <person name="Getino M."/>
            <person name="Pursley I."/>
            <person name="Horton D.L."/>
            <person name="Alikhan N.F."/>
            <person name="Baker D."/>
            <person name="Gharbi K."/>
            <person name="Hall N."/>
            <person name="Watson M."/>
            <person name="Adriaenssens E.M."/>
            <person name="Foster-Nyarko E."/>
            <person name="Jarju S."/>
            <person name="Secka A."/>
            <person name="Antonio M."/>
            <person name="Oren A."/>
            <person name="Chaudhuri R.R."/>
            <person name="La Ragione R."/>
            <person name="Hildebrand F."/>
            <person name="Pallen M.J."/>
        </authorList>
    </citation>
    <scope>NUCLEOTIDE SEQUENCE</scope>
    <source>
        <strain evidence="15">18911</strain>
    </source>
</reference>
<protein>
    <recommendedName>
        <fullName evidence="12">Ribonuclease 3</fullName>
        <ecNumber evidence="12">3.1.26.3</ecNumber>
    </recommendedName>
    <alternativeName>
        <fullName evidence="12">Ribonuclease III</fullName>
        <shortName evidence="12">RNase III</shortName>
    </alternativeName>
</protein>
<comment type="function">
    <text evidence="11 12">Digests double-stranded RNA. Involved in the processing of primary rRNA transcript to yield the immediate precursors to the large and small rRNAs (23S and 16S). Processes some mRNAs, and tRNAs when they are encoded in the rRNA operon. Processes pre-crRNA and tracrRNA of type II CRISPR loci if present in the organism.</text>
</comment>
<keyword evidence="12" id="KW-0699">rRNA-binding</keyword>
<dbReference type="CDD" id="cd00593">
    <property type="entry name" value="RIBOc"/>
    <property type="match status" value="1"/>
</dbReference>
<keyword evidence="4 12" id="KW-0507">mRNA processing</keyword>
<keyword evidence="7 12" id="KW-0255">Endonuclease</keyword>
<comment type="catalytic activity">
    <reaction evidence="1 12">
        <text>Endonucleolytic cleavage to 5'-phosphomonoester.</text>
        <dbReference type="EC" id="3.1.26.3"/>
    </reaction>
</comment>
<dbReference type="AlphaFoldDB" id="A0A9D1MHY4"/>
<dbReference type="InterPro" id="IPR014720">
    <property type="entry name" value="dsRBD_dom"/>
</dbReference>
<dbReference type="Proteomes" id="UP000824094">
    <property type="component" value="Unassembled WGS sequence"/>
</dbReference>
<proteinExistence type="inferred from homology"/>
<dbReference type="PROSITE" id="PS00517">
    <property type="entry name" value="RNASE_3_1"/>
    <property type="match status" value="1"/>
</dbReference>
<dbReference type="Pfam" id="PF14622">
    <property type="entry name" value="Ribonucleas_3_3"/>
    <property type="match status" value="1"/>
</dbReference>
<evidence type="ECO:0000256" key="1">
    <source>
        <dbReference type="ARBA" id="ARBA00000109"/>
    </source>
</evidence>
<evidence type="ECO:0000256" key="5">
    <source>
        <dbReference type="ARBA" id="ARBA00022722"/>
    </source>
</evidence>
<feature type="domain" description="DRBM" evidence="13">
    <location>
        <begin position="162"/>
        <end position="229"/>
    </location>
</feature>
<keyword evidence="6 12" id="KW-0479">Metal-binding</keyword>
<dbReference type="GO" id="GO:0046872">
    <property type="term" value="F:metal ion binding"/>
    <property type="evidence" value="ECO:0007669"/>
    <property type="project" value="UniProtKB-KW"/>
</dbReference>
<dbReference type="HAMAP" id="MF_00104">
    <property type="entry name" value="RNase_III"/>
    <property type="match status" value="1"/>
</dbReference>
<keyword evidence="3 12" id="KW-0698">rRNA processing</keyword>
<comment type="similarity">
    <text evidence="2">Belongs to the ribonuclease III family.</text>
</comment>
<dbReference type="GO" id="GO:0008033">
    <property type="term" value="P:tRNA processing"/>
    <property type="evidence" value="ECO:0007669"/>
    <property type="project" value="UniProtKB-KW"/>
</dbReference>
<dbReference type="SUPFAM" id="SSF69065">
    <property type="entry name" value="RNase III domain-like"/>
    <property type="match status" value="1"/>
</dbReference>
<evidence type="ECO:0000256" key="9">
    <source>
        <dbReference type="ARBA" id="ARBA00022842"/>
    </source>
</evidence>
<reference evidence="15" key="1">
    <citation type="submission" date="2020-10" db="EMBL/GenBank/DDBJ databases">
        <authorList>
            <person name="Gilroy R."/>
        </authorList>
    </citation>
    <scope>NUCLEOTIDE SEQUENCE</scope>
    <source>
        <strain evidence="15">18911</strain>
    </source>
</reference>
<dbReference type="GO" id="GO:0006397">
    <property type="term" value="P:mRNA processing"/>
    <property type="evidence" value="ECO:0007669"/>
    <property type="project" value="UniProtKB-UniRule"/>
</dbReference>
<feature type="binding site" evidence="12">
    <location>
        <position position="48"/>
    </location>
    <ligand>
        <name>Mg(2+)</name>
        <dbReference type="ChEBI" id="CHEBI:18420"/>
    </ligand>
</feature>
<keyword evidence="9 12" id="KW-0460">Magnesium</keyword>
<feature type="binding site" evidence="12">
    <location>
        <position position="121"/>
    </location>
    <ligand>
        <name>Mg(2+)</name>
        <dbReference type="ChEBI" id="CHEBI:18420"/>
    </ligand>
</feature>
<dbReference type="PANTHER" id="PTHR14950:SF37">
    <property type="entry name" value="ENDORIBONUCLEASE DICER"/>
    <property type="match status" value="1"/>
</dbReference>
<dbReference type="SUPFAM" id="SSF54768">
    <property type="entry name" value="dsRNA-binding domain-like"/>
    <property type="match status" value="1"/>
</dbReference>
<dbReference type="FunFam" id="1.10.1520.10:FF:000001">
    <property type="entry name" value="Ribonuclease 3"/>
    <property type="match status" value="1"/>
</dbReference>
<evidence type="ECO:0000256" key="3">
    <source>
        <dbReference type="ARBA" id="ARBA00022552"/>
    </source>
</evidence>
<comment type="cofactor">
    <cofactor evidence="12">
        <name>Mg(2+)</name>
        <dbReference type="ChEBI" id="CHEBI:18420"/>
    </cofactor>
</comment>
<gene>
    <name evidence="12 15" type="primary">rnc</name>
    <name evidence="15" type="ORF">IAB05_04335</name>
</gene>
<dbReference type="Gene3D" id="3.30.160.20">
    <property type="match status" value="1"/>
</dbReference>
<dbReference type="Pfam" id="PF00035">
    <property type="entry name" value="dsrm"/>
    <property type="match status" value="1"/>
</dbReference>
<feature type="binding site" evidence="12">
    <location>
        <position position="124"/>
    </location>
    <ligand>
        <name>Mg(2+)</name>
        <dbReference type="ChEBI" id="CHEBI:18420"/>
    </ligand>
</feature>
<evidence type="ECO:0000259" key="14">
    <source>
        <dbReference type="PROSITE" id="PS50142"/>
    </source>
</evidence>
<feature type="domain" description="RNase III" evidence="14">
    <location>
        <begin position="9"/>
        <end position="135"/>
    </location>
</feature>
<evidence type="ECO:0000313" key="15">
    <source>
        <dbReference type="EMBL" id="HIU60596.1"/>
    </source>
</evidence>
<keyword evidence="8 12" id="KW-0378">Hydrolase</keyword>
<feature type="active site" evidence="12">
    <location>
        <position position="52"/>
    </location>
</feature>
<dbReference type="Gene3D" id="1.10.1520.10">
    <property type="entry name" value="Ribonuclease III domain"/>
    <property type="match status" value="1"/>
</dbReference>
<evidence type="ECO:0000256" key="11">
    <source>
        <dbReference type="ARBA" id="ARBA00049596"/>
    </source>
</evidence>
<dbReference type="InterPro" id="IPR011907">
    <property type="entry name" value="RNase_III"/>
</dbReference>
<dbReference type="NCBIfam" id="TIGR02191">
    <property type="entry name" value="RNaseIII"/>
    <property type="match status" value="1"/>
</dbReference>
<dbReference type="InterPro" id="IPR036389">
    <property type="entry name" value="RNase_III_sf"/>
</dbReference>